<evidence type="ECO:0000313" key="10">
    <source>
        <dbReference type="Ensembl" id="ENSCCRP00010010908.1"/>
    </source>
</evidence>
<dbReference type="Proteomes" id="UP000694427">
    <property type="component" value="Unplaced"/>
</dbReference>
<dbReference type="PROSITE" id="PS50002">
    <property type="entry name" value="SH3"/>
    <property type="match status" value="1"/>
</dbReference>
<dbReference type="Gene3D" id="2.30.30.40">
    <property type="entry name" value="SH3 Domains"/>
    <property type="match status" value="1"/>
</dbReference>
<dbReference type="PROSITE" id="PS51741">
    <property type="entry name" value="F_BAR"/>
    <property type="match status" value="1"/>
</dbReference>
<dbReference type="CDD" id="cd07656">
    <property type="entry name" value="F-BAR_srGAP"/>
    <property type="match status" value="1"/>
</dbReference>
<dbReference type="SUPFAM" id="SSF103657">
    <property type="entry name" value="BAR/IMD domain-like"/>
    <property type="match status" value="1"/>
</dbReference>
<dbReference type="PROSITE" id="PS50238">
    <property type="entry name" value="RHOGAP"/>
    <property type="match status" value="1"/>
</dbReference>
<evidence type="ECO:0000259" key="8">
    <source>
        <dbReference type="PROSITE" id="PS50238"/>
    </source>
</evidence>
<dbReference type="GO" id="GO:0005096">
    <property type="term" value="F:GTPase activator activity"/>
    <property type="evidence" value="ECO:0007669"/>
    <property type="project" value="UniProtKB-KW"/>
</dbReference>
<keyword evidence="2" id="KW-0343">GTPase activation</keyword>
<dbReference type="InterPro" id="IPR001060">
    <property type="entry name" value="FCH_dom"/>
</dbReference>
<keyword evidence="1 4" id="KW-0728">SH3 domain</keyword>
<dbReference type="SMART" id="SM00055">
    <property type="entry name" value="FCH"/>
    <property type="match status" value="1"/>
</dbReference>
<evidence type="ECO:0000256" key="5">
    <source>
        <dbReference type="PROSITE-ProRule" id="PRU01077"/>
    </source>
</evidence>
<dbReference type="InterPro" id="IPR031160">
    <property type="entry name" value="F_BAR_dom"/>
</dbReference>
<dbReference type="InterPro" id="IPR036028">
    <property type="entry name" value="SH3-like_dom_sf"/>
</dbReference>
<organism evidence="10 11">
    <name type="scientific">Cyprinus carpio</name>
    <name type="common">Common carp</name>
    <dbReference type="NCBI Taxonomy" id="7962"/>
    <lineage>
        <taxon>Eukaryota</taxon>
        <taxon>Metazoa</taxon>
        <taxon>Chordata</taxon>
        <taxon>Craniata</taxon>
        <taxon>Vertebrata</taxon>
        <taxon>Euteleostomi</taxon>
        <taxon>Actinopterygii</taxon>
        <taxon>Neopterygii</taxon>
        <taxon>Teleostei</taxon>
        <taxon>Ostariophysi</taxon>
        <taxon>Cypriniformes</taxon>
        <taxon>Cyprinidae</taxon>
        <taxon>Cyprininae</taxon>
        <taxon>Cyprinus</taxon>
    </lineage>
</organism>
<protein>
    <submittedName>
        <fullName evidence="10">Rho GTPase activating protein 4a</fullName>
    </submittedName>
</protein>
<dbReference type="SMART" id="SM00326">
    <property type="entry name" value="SH3"/>
    <property type="match status" value="1"/>
</dbReference>
<dbReference type="CDD" id="cd04383">
    <property type="entry name" value="RhoGAP_srGAP"/>
    <property type="match status" value="1"/>
</dbReference>
<dbReference type="InterPro" id="IPR027267">
    <property type="entry name" value="AH/BAR_dom_sf"/>
</dbReference>
<reference evidence="10" key="2">
    <citation type="submission" date="2025-09" db="UniProtKB">
        <authorList>
            <consortium name="Ensembl"/>
        </authorList>
    </citation>
    <scope>IDENTIFICATION</scope>
</reference>
<dbReference type="InterPro" id="IPR000198">
    <property type="entry name" value="RhoGAP_dom"/>
</dbReference>
<dbReference type="InterPro" id="IPR001452">
    <property type="entry name" value="SH3_domain"/>
</dbReference>
<dbReference type="Gene3D" id="1.10.555.10">
    <property type="entry name" value="Rho GTPase activation protein"/>
    <property type="match status" value="1"/>
</dbReference>
<reference evidence="10" key="1">
    <citation type="submission" date="2025-08" db="UniProtKB">
        <authorList>
            <consortium name="Ensembl"/>
        </authorList>
    </citation>
    <scope>IDENTIFICATION</scope>
</reference>
<proteinExistence type="predicted"/>
<dbReference type="PANTHER" id="PTHR14166">
    <property type="entry name" value="SLIT-ROBO RHO GTPASE ACTIVATING PROTEIN"/>
    <property type="match status" value="1"/>
</dbReference>
<feature type="region of interest" description="Disordered" evidence="6">
    <location>
        <begin position="767"/>
        <end position="858"/>
    </location>
</feature>
<dbReference type="SMART" id="SM00324">
    <property type="entry name" value="RhoGAP"/>
    <property type="match status" value="1"/>
</dbReference>
<evidence type="ECO:0000256" key="1">
    <source>
        <dbReference type="ARBA" id="ARBA00022443"/>
    </source>
</evidence>
<dbReference type="Pfam" id="PF00018">
    <property type="entry name" value="SH3_1"/>
    <property type="match status" value="1"/>
</dbReference>
<evidence type="ECO:0000256" key="6">
    <source>
        <dbReference type="SAM" id="MobiDB-lite"/>
    </source>
</evidence>
<feature type="domain" description="Rho-GAP" evidence="8">
    <location>
        <begin position="479"/>
        <end position="664"/>
    </location>
</feature>
<dbReference type="SUPFAM" id="SSF50044">
    <property type="entry name" value="SH3-domain"/>
    <property type="match status" value="1"/>
</dbReference>
<accession>A0A8C1GR17</accession>
<feature type="compositionally biased region" description="Polar residues" evidence="6">
    <location>
        <begin position="879"/>
        <end position="901"/>
    </location>
</feature>
<dbReference type="Pfam" id="PF00620">
    <property type="entry name" value="RhoGAP"/>
    <property type="match status" value="1"/>
</dbReference>
<dbReference type="PRINTS" id="PR00452">
    <property type="entry name" value="SH3DOMAIN"/>
</dbReference>
<feature type="domain" description="F-BAR" evidence="9">
    <location>
        <begin position="19"/>
        <end position="288"/>
    </location>
</feature>
<keyword evidence="11" id="KW-1185">Reference proteome</keyword>
<dbReference type="SUPFAM" id="SSF48350">
    <property type="entry name" value="GTPase activation domain, GAP"/>
    <property type="match status" value="1"/>
</dbReference>
<dbReference type="InterPro" id="IPR008936">
    <property type="entry name" value="Rho_GTPase_activation_prot"/>
</dbReference>
<evidence type="ECO:0000256" key="3">
    <source>
        <dbReference type="ARBA" id="ARBA00023054"/>
    </source>
</evidence>
<feature type="compositionally biased region" description="Basic and acidic residues" evidence="6">
    <location>
        <begin position="838"/>
        <end position="848"/>
    </location>
</feature>
<feature type="compositionally biased region" description="Basic and acidic residues" evidence="6">
    <location>
        <begin position="785"/>
        <end position="802"/>
    </location>
</feature>
<keyword evidence="3 5" id="KW-0175">Coiled coil</keyword>
<dbReference type="FunFam" id="2.30.30.40:FF:000136">
    <property type="entry name" value="Rho GTPase activating protein 4"/>
    <property type="match status" value="1"/>
</dbReference>
<dbReference type="AlphaFoldDB" id="A0A8C1GR17"/>
<evidence type="ECO:0000256" key="4">
    <source>
        <dbReference type="PROSITE-ProRule" id="PRU00192"/>
    </source>
</evidence>
<evidence type="ECO:0000313" key="11">
    <source>
        <dbReference type="Proteomes" id="UP000694427"/>
    </source>
</evidence>
<dbReference type="FunFam" id="1.10.555.10:FF:000026">
    <property type="entry name" value="Rho GTPase activating protein 4"/>
    <property type="match status" value="1"/>
</dbReference>
<evidence type="ECO:0000259" key="9">
    <source>
        <dbReference type="PROSITE" id="PS51741"/>
    </source>
</evidence>
<dbReference type="InterPro" id="IPR051627">
    <property type="entry name" value="SLIT-ROBO_RhoGAP"/>
</dbReference>
<feature type="domain" description="SH3" evidence="7">
    <location>
        <begin position="706"/>
        <end position="765"/>
    </location>
</feature>
<dbReference type="Gene3D" id="1.20.1270.60">
    <property type="entry name" value="Arfaptin homology (AH) domain/BAR domain"/>
    <property type="match status" value="1"/>
</dbReference>
<sequence length="919" mass="103866">MSSHVKLRRDRVGTADYDTQIKEVRLQLAEQLRIFDGQVEQKTQVFQDLIDFLRRRGEIEGEYARSLDKLCDRFSSRTRKKEPSHQSVVNCWQVLLMQTRQESRDHSFLSDSYSNILPQQLSHCVEHVQRLAKRSRDIYTQLQDGLLKVTTELHTALKTYFQYYTEFLSAENKLKDVVRLEEKQKQSTSKKMERQIEKRQSKVQEIQLKSTKARNDYLLNLAAANACMNKYYLQDLSTLIDCCDLGYHQSISKVFRFYLASRQWAQQNLSAGMKQLDTTVSELSQNQDRDTLMQANISAFCLPLRFQYQPYEGDQVAEVSAKYEMKGELVTRFQQLQSRLSSVTTDVEESSKILQSAQSSMLDGIVEDTFASTPDFPSCSSSPEGNSDISVSKTSQLKRRASLPDTEILYFSGHIYNIYIHSSLISKLEAKHDLLKVAIQKAVMTIIKYFNFFRVCSKRSVRHKKSHPGTQISQKLFNGDLLSYIQASGQLIPAVVESCIRFINLNGLHHEGLFRVPGSQTEVNQLKDAFEKGDDPLADGRCDMDTVAGVLKLYFRGLEKPLFPEDNYEQLMECGQIDDETKKVSQLKCVISSYPASLIIVMRYLFAFLHHVSQYSDENMMQPYNLAVCFGPSLVRGPNNGDAAELQRINSLVKSIIIQHETIFPTQNELPGPVYEKCMTLEDEDCEAVAEEGDGESEQSQMKEAKDELQGVALFDYTGRSSAELSFKQGDRLILYSKASSDWWRGEVNGTKGLIPYKYVSVSCVDGGQDQKGKETSKFSSGRQQTEEEPKAEQSTRLKVTSDKVGVGPSHVTSGKVSLQIPTGQYAQPGNSPGALRKTLDPQMRRSTADGGSGEEYSTEVDKDVHHMMHSVFKELLVRQSSPDQNTSASSEITSVQTPPNKGSGWKGKGLFRSADHTD</sequence>
<dbReference type="FunFam" id="1.20.1270.60:FF:000059">
    <property type="entry name" value="Rho GTPase activating protein 4b"/>
    <property type="match status" value="1"/>
</dbReference>
<dbReference type="Ensembl" id="ENSCCRT00010011864.1">
    <property type="protein sequence ID" value="ENSCCRP00010010908.1"/>
    <property type="gene ID" value="ENSCCRG00010004637.1"/>
</dbReference>
<dbReference type="GO" id="GO:0007165">
    <property type="term" value="P:signal transduction"/>
    <property type="evidence" value="ECO:0007669"/>
    <property type="project" value="InterPro"/>
</dbReference>
<evidence type="ECO:0000259" key="7">
    <source>
        <dbReference type="PROSITE" id="PS50002"/>
    </source>
</evidence>
<evidence type="ECO:0000256" key="2">
    <source>
        <dbReference type="ARBA" id="ARBA00022468"/>
    </source>
</evidence>
<dbReference type="Pfam" id="PF00611">
    <property type="entry name" value="FCH"/>
    <property type="match status" value="1"/>
</dbReference>
<name>A0A8C1GR17_CYPCA</name>
<feature type="compositionally biased region" description="Polar residues" evidence="6">
    <location>
        <begin position="811"/>
        <end position="831"/>
    </location>
</feature>
<feature type="region of interest" description="Disordered" evidence="6">
    <location>
        <begin position="877"/>
        <end position="919"/>
    </location>
</feature>